<keyword evidence="2" id="KW-1185">Reference proteome</keyword>
<comment type="caution">
    <text evidence="1">The sequence shown here is derived from an EMBL/GenBank/DDBJ whole genome shotgun (WGS) entry which is preliminary data.</text>
</comment>
<accession>A0A4S2H9H1</accession>
<gene>
    <name evidence="1" type="ORF">E5162_11175</name>
</gene>
<dbReference type="EMBL" id="SRXV01000003">
    <property type="protein sequence ID" value="TGY92211.1"/>
    <property type="molecule type" value="Genomic_DNA"/>
</dbReference>
<name>A0A4S2H9H1_9PROT</name>
<evidence type="ECO:0000313" key="2">
    <source>
        <dbReference type="Proteomes" id="UP000305451"/>
    </source>
</evidence>
<sequence>MTDKASKLKTLRQEIGALEASETRFRTPTRLELPARAGPVSEVWADEEGQDPLASFRQQAGLHEVRPDTYLDGPLAFAFAALWLAGLDSDRPVLWVHQAGSRLDFGGPCPDGLMARGLDPRRLVRVRPRAMSDALWAMENGLKAGLLVLGEAGGDRCDLTATKRLHQAAKARATSLMLVRPHDASGPSAALTRWRVAPQASRAAAYRGAGGLPGPGSLRLRAVLERQRGGAPDQFELEWTHDPFCRAQPAPVADRPAAPVPRRLTG</sequence>
<dbReference type="RefSeq" id="WP_135945345.1">
    <property type="nucleotide sequence ID" value="NZ_BMEI01000003.1"/>
</dbReference>
<proteinExistence type="predicted"/>
<organism evidence="1 2">
    <name type="scientific">Marinicauda pacifica</name>
    <dbReference type="NCBI Taxonomy" id="1133559"/>
    <lineage>
        <taxon>Bacteria</taxon>
        <taxon>Pseudomonadati</taxon>
        <taxon>Pseudomonadota</taxon>
        <taxon>Alphaproteobacteria</taxon>
        <taxon>Maricaulales</taxon>
        <taxon>Maricaulaceae</taxon>
        <taxon>Marinicauda</taxon>
    </lineage>
</organism>
<dbReference type="AlphaFoldDB" id="A0A4S2H9H1"/>
<evidence type="ECO:0000313" key="1">
    <source>
        <dbReference type="EMBL" id="TGY92211.1"/>
    </source>
</evidence>
<reference evidence="1 2" key="1">
    <citation type="journal article" date="2013" name="Int. J. Syst. Evol. Microbiol.">
        <title>Marinicauda pacifica gen. nov., sp. nov., a prosthecate alphaproteobacterium of the family Hyphomonadaceae isolated from deep seawater.</title>
        <authorList>
            <person name="Zhang X.Y."/>
            <person name="Li G.W."/>
            <person name="Wang C.S."/>
            <person name="Zhang Y.J."/>
            <person name="Xu X.W."/>
            <person name="Li H."/>
            <person name="Liu A."/>
            <person name="Liu C."/>
            <person name="Xie B.B."/>
            <person name="Qin Q.L."/>
            <person name="Xu Z."/>
            <person name="Chen X.L."/>
            <person name="Zhou B.C."/>
            <person name="Zhang Y.Z."/>
        </authorList>
    </citation>
    <scope>NUCLEOTIDE SEQUENCE [LARGE SCALE GENOMIC DNA]</scope>
    <source>
        <strain evidence="1 2">P-1 km-3</strain>
    </source>
</reference>
<evidence type="ECO:0008006" key="3">
    <source>
        <dbReference type="Google" id="ProtNLM"/>
    </source>
</evidence>
<dbReference type="Proteomes" id="UP000305451">
    <property type="component" value="Unassembled WGS sequence"/>
</dbReference>
<dbReference type="Gene3D" id="3.40.50.300">
    <property type="entry name" value="P-loop containing nucleotide triphosphate hydrolases"/>
    <property type="match status" value="1"/>
</dbReference>
<dbReference type="OrthoDB" id="7630980at2"/>
<protein>
    <recommendedName>
        <fullName evidence="3">Protein ImuA</fullName>
    </recommendedName>
</protein>
<dbReference type="InterPro" id="IPR027417">
    <property type="entry name" value="P-loop_NTPase"/>
</dbReference>
<dbReference type="SUPFAM" id="SSF52540">
    <property type="entry name" value="P-loop containing nucleoside triphosphate hydrolases"/>
    <property type="match status" value="1"/>
</dbReference>